<evidence type="ECO:0000313" key="2">
    <source>
        <dbReference type="EMBL" id="ALC40912.1"/>
    </source>
</evidence>
<name>A0A0M4ETP4_DROBS</name>
<evidence type="ECO:0000313" key="3">
    <source>
        <dbReference type="Proteomes" id="UP000494163"/>
    </source>
</evidence>
<proteinExistence type="predicted"/>
<evidence type="ECO:0000256" key="1">
    <source>
        <dbReference type="SAM" id="MobiDB-lite"/>
    </source>
</evidence>
<gene>
    <name evidence="2" type="ORF">Dbus_chr2Rg491</name>
</gene>
<dbReference type="EMBL" id="CP012524">
    <property type="protein sequence ID" value="ALC40912.1"/>
    <property type="molecule type" value="Genomic_DNA"/>
</dbReference>
<dbReference type="OMA" id="KYQVTWN"/>
<dbReference type="PANTHER" id="PTHR20977">
    <property type="entry name" value="AT13385P-RELATED"/>
    <property type="match status" value="1"/>
</dbReference>
<dbReference type="Pfam" id="PF07248">
    <property type="entry name" value="DUF1431"/>
    <property type="match status" value="1"/>
</dbReference>
<dbReference type="AlphaFoldDB" id="A0A0M4ETP4"/>
<feature type="region of interest" description="Disordered" evidence="1">
    <location>
        <begin position="92"/>
        <end position="111"/>
    </location>
</feature>
<sequence>MLSSTGTAGGSCLLPLLRFLTANGGAFQKFSSSAVDRISNQGRLLKRLPSCSAAGPGQLRKYSDDDHCEDKCAQKEEEKACGPAVLRAYPCGNKPEEPEKPKPKPPKTAHKSMWDIDGCEPDICVLPLRYDMKYYRISDKEKRKYQVTWNECPRLLVKPKKVCLYEKVVRPKIKRRKRCPPKPMVVPIAPDAACEKGKRTCPTISMPCCKSARKPPDCSVGFRGPAKCDKPLAPYPSFSECQKDPFEEPKPTECKCLNAAALCEAWAEMRRRIAMGKSTIPKCGEF</sequence>
<dbReference type="Proteomes" id="UP000494163">
    <property type="component" value="Chromosome 2R"/>
</dbReference>
<organism evidence="2 3">
    <name type="scientific">Drosophila busckii</name>
    <name type="common">Fruit fly</name>
    <dbReference type="NCBI Taxonomy" id="30019"/>
    <lineage>
        <taxon>Eukaryota</taxon>
        <taxon>Metazoa</taxon>
        <taxon>Ecdysozoa</taxon>
        <taxon>Arthropoda</taxon>
        <taxon>Hexapoda</taxon>
        <taxon>Insecta</taxon>
        <taxon>Pterygota</taxon>
        <taxon>Neoptera</taxon>
        <taxon>Endopterygota</taxon>
        <taxon>Diptera</taxon>
        <taxon>Brachycera</taxon>
        <taxon>Muscomorpha</taxon>
        <taxon>Ephydroidea</taxon>
        <taxon>Drosophilidae</taxon>
        <taxon>Drosophila</taxon>
    </lineage>
</organism>
<dbReference type="SMART" id="SM00689">
    <property type="entry name" value="DM6"/>
    <property type="match status" value="1"/>
</dbReference>
<dbReference type="STRING" id="30019.A0A0M4ETP4"/>
<protein>
    <submittedName>
        <fullName evidence="2">CG2127</fullName>
    </submittedName>
</protein>
<dbReference type="PANTHER" id="PTHR20977:SF0">
    <property type="entry name" value="AT13385P-RELATED"/>
    <property type="match status" value="1"/>
</dbReference>
<reference evidence="2 3" key="1">
    <citation type="submission" date="2015-08" db="EMBL/GenBank/DDBJ databases">
        <title>Ancestral chromatin configuration constrains chromatin evolution on differentiating sex chromosomes in Drosophila.</title>
        <authorList>
            <person name="Zhou Q."/>
            <person name="Bachtrog D."/>
        </authorList>
    </citation>
    <scope>NUCLEOTIDE SEQUENCE [LARGE SCALE GENOMIC DNA]</scope>
    <source>
        <tissue evidence="2">Whole larvae</tissue>
    </source>
</reference>
<keyword evidence="3" id="KW-1185">Reference proteome</keyword>
<dbReference type="OrthoDB" id="7812215at2759"/>
<dbReference type="InterPro" id="IPR006611">
    <property type="entry name" value="DUF1431_DROsp"/>
</dbReference>
<accession>A0A0M4ETP4</accession>